<organism evidence="2">
    <name type="scientific">Fusarium oxysporum f. sp. cepae</name>
    <dbReference type="NCBI Taxonomy" id="396571"/>
    <lineage>
        <taxon>Eukaryota</taxon>
        <taxon>Fungi</taxon>
        <taxon>Dikarya</taxon>
        <taxon>Ascomycota</taxon>
        <taxon>Pezizomycotina</taxon>
        <taxon>Sordariomycetes</taxon>
        <taxon>Hypocreomycetidae</taxon>
        <taxon>Hypocreales</taxon>
        <taxon>Nectriaceae</taxon>
        <taxon>Fusarium</taxon>
        <taxon>Fusarium oxysporum species complex</taxon>
    </lineage>
</organism>
<evidence type="ECO:0000313" key="2">
    <source>
        <dbReference type="EMBL" id="RKK25858.1"/>
    </source>
</evidence>
<evidence type="ECO:0000256" key="1">
    <source>
        <dbReference type="SAM" id="Phobius"/>
    </source>
</evidence>
<dbReference type="EMBL" id="MRCU01000002">
    <property type="protein sequence ID" value="RKK25858.1"/>
    <property type="molecule type" value="Genomic_DNA"/>
</dbReference>
<feature type="transmembrane region" description="Helical" evidence="1">
    <location>
        <begin position="20"/>
        <end position="44"/>
    </location>
</feature>
<name>A0A3L6P2E8_FUSOX</name>
<sequence>MLYTFNSAMDPAMGPVQPFAIAITTVSASVGLTAVGPTMVTTALPAADPSLMSMFIEPGSAHVVVGGNLNCSYIR</sequence>
<proteinExistence type="predicted"/>
<dbReference type="AlphaFoldDB" id="A0A3L6P2E8"/>
<gene>
    <name evidence="2" type="ORF">BFJ65_g3757</name>
</gene>
<accession>A0A3L6P2E8</accession>
<comment type="caution">
    <text evidence="2">The sequence shown here is derived from an EMBL/GenBank/DDBJ whole genome shotgun (WGS) entry which is preliminary data.</text>
</comment>
<protein>
    <submittedName>
        <fullName evidence="2">Uncharacterized protein</fullName>
    </submittedName>
</protein>
<keyword evidence="1" id="KW-0812">Transmembrane</keyword>
<keyword evidence="1" id="KW-1133">Transmembrane helix</keyword>
<keyword evidence="1" id="KW-0472">Membrane</keyword>
<reference evidence="2" key="1">
    <citation type="journal article" date="2018" name="Sci. Rep.">
        <title>Characterisation of pathogen-specific regions and novel effector candidates in Fusarium oxysporum f. sp. cepae.</title>
        <authorList>
            <person name="Armitage A.D."/>
            <person name="Taylor A."/>
            <person name="Sobczyk M.K."/>
            <person name="Baxter L."/>
            <person name="Greenfield B.P."/>
            <person name="Bates H.J."/>
            <person name="Wilson F."/>
            <person name="Jackson A.C."/>
            <person name="Ott S."/>
            <person name="Harrison R.J."/>
            <person name="Clarkson J.P."/>
        </authorList>
    </citation>
    <scope>NUCLEOTIDE SEQUENCE [LARGE SCALE GENOMIC DNA]</scope>
    <source>
        <strain evidence="2">FoC_Fus2</strain>
    </source>
</reference>
<dbReference type="Proteomes" id="UP000270866">
    <property type="component" value="Chromosome 4"/>
</dbReference>